<dbReference type="EMBL" id="JAMSHJ010000004">
    <property type="protein sequence ID" value="KAI5416347.1"/>
    <property type="molecule type" value="Genomic_DNA"/>
</dbReference>
<dbReference type="AlphaFoldDB" id="A0A9D5ALA0"/>
<reference evidence="1 2" key="1">
    <citation type="journal article" date="2022" name="Nat. Genet.">
        <title>Improved pea reference genome and pan-genome highlight genomic features and evolutionary characteristics.</title>
        <authorList>
            <person name="Yang T."/>
            <person name="Liu R."/>
            <person name="Luo Y."/>
            <person name="Hu S."/>
            <person name="Wang D."/>
            <person name="Wang C."/>
            <person name="Pandey M.K."/>
            <person name="Ge S."/>
            <person name="Xu Q."/>
            <person name="Li N."/>
            <person name="Li G."/>
            <person name="Huang Y."/>
            <person name="Saxena R.K."/>
            <person name="Ji Y."/>
            <person name="Li M."/>
            <person name="Yan X."/>
            <person name="He Y."/>
            <person name="Liu Y."/>
            <person name="Wang X."/>
            <person name="Xiang C."/>
            <person name="Varshney R.K."/>
            <person name="Ding H."/>
            <person name="Gao S."/>
            <person name="Zong X."/>
        </authorList>
    </citation>
    <scope>NUCLEOTIDE SEQUENCE [LARGE SCALE GENOMIC DNA]</scope>
    <source>
        <strain evidence="1 2">cv. Zhongwan 6</strain>
    </source>
</reference>
<dbReference type="Proteomes" id="UP001058974">
    <property type="component" value="Chromosome 4"/>
</dbReference>
<keyword evidence="2" id="KW-1185">Reference proteome</keyword>
<dbReference type="Gramene" id="Psat04G0141900-T1">
    <property type="protein sequence ID" value="KAI5416347.1"/>
    <property type="gene ID" value="KIW84_041419"/>
</dbReference>
<name>A0A9D5ALA0_PEA</name>
<accession>A0A9D5ALA0</accession>
<gene>
    <name evidence="1" type="ORF">KIW84_041419</name>
</gene>
<evidence type="ECO:0000313" key="2">
    <source>
        <dbReference type="Proteomes" id="UP001058974"/>
    </source>
</evidence>
<comment type="caution">
    <text evidence="1">The sequence shown here is derived from an EMBL/GenBank/DDBJ whole genome shotgun (WGS) entry which is preliminary data.</text>
</comment>
<protein>
    <submittedName>
        <fullName evidence="1">Uncharacterized protein</fullName>
    </submittedName>
</protein>
<organism evidence="1 2">
    <name type="scientific">Pisum sativum</name>
    <name type="common">Garden pea</name>
    <name type="synonym">Lathyrus oleraceus</name>
    <dbReference type="NCBI Taxonomy" id="3888"/>
    <lineage>
        <taxon>Eukaryota</taxon>
        <taxon>Viridiplantae</taxon>
        <taxon>Streptophyta</taxon>
        <taxon>Embryophyta</taxon>
        <taxon>Tracheophyta</taxon>
        <taxon>Spermatophyta</taxon>
        <taxon>Magnoliopsida</taxon>
        <taxon>eudicotyledons</taxon>
        <taxon>Gunneridae</taxon>
        <taxon>Pentapetalae</taxon>
        <taxon>rosids</taxon>
        <taxon>fabids</taxon>
        <taxon>Fabales</taxon>
        <taxon>Fabaceae</taxon>
        <taxon>Papilionoideae</taxon>
        <taxon>50 kb inversion clade</taxon>
        <taxon>NPAAA clade</taxon>
        <taxon>Hologalegina</taxon>
        <taxon>IRL clade</taxon>
        <taxon>Fabeae</taxon>
        <taxon>Lathyrus</taxon>
    </lineage>
</organism>
<sequence>MSYAQLLSQKELLHGYTGSICPRKQGLSGIPFCHVIACIWNIKKHPEDYAIACYRKPTFMDTYSNIVYPANESQLCPVDDLNTMASLVMRRSIGRPKNRGTR</sequence>
<proteinExistence type="predicted"/>
<evidence type="ECO:0000313" key="1">
    <source>
        <dbReference type="EMBL" id="KAI5416347.1"/>
    </source>
</evidence>